<dbReference type="EMBL" id="MT144073">
    <property type="protein sequence ID" value="QJA48160.1"/>
    <property type="molecule type" value="Genomic_DNA"/>
</dbReference>
<accession>A0A6H1ZLT6</accession>
<evidence type="ECO:0000313" key="1">
    <source>
        <dbReference type="EMBL" id="QJA48160.1"/>
    </source>
</evidence>
<dbReference type="Gene3D" id="6.10.140.1630">
    <property type="match status" value="1"/>
</dbReference>
<dbReference type="EMBL" id="MT144592">
    <property type="protein sequence ID" value="QJH93851.1"/>
    <property type="molecule type" value="Genomic_DNA"/>
</dbReference>
<dbReference type="AlphaFoldDB" id="A0A6H1ZLT6"/>
<protein>
    <submittedName>
        <fullName evidence="1">Putative structural protein</fullName>
    </submittedName>
</protein>
<organism evidence="1">
    <name type="scientific">viral metagenome</name>
    <dbReference type="NCBI Taxonomy" id="1070528"/>
    <lineage>
        <taxon>unclassified sequences</taxon>
        <taxon>metagenomes</taxon>
        <taxon>organismal metagenomes</taxon>
    </lineage>
</organism>
<gene>
    <name evidence="1" type="ORF">TM448A00842_0023</name>
    <name evidence="2" type="ORF">TM448B00141_0037</name>
</gene>
<reference evidence="1" key="1">
    <citation type="submission" date="2020-03" db="EMBL/GenBank/DDBJ databases">
        <title>The deep terrestrial virosphere.</title>
        <authorList>
            <person name="Holmfeldt K."/>
            <person name="Nilsson E."/>
            <person name="Simone D."/>
            <person name="Lopez-Fernandez M."/>
            <person name="Wu X."/>
            <person name="de Brujin I."/>
            <person name="Lundin D."/>
            <person name="Andersson A."/>
            <person name="Bertilsson S."/>
            <person name="Dopson M."/>
        </authorList>
    </citation>
    <scope>NUCLEOTIDE SEQUENCE</scope>
    <source>
        <strain evidence="1">TM448A00842</strain>
        <strain evidence="2">TM448B00141</strain>
    </source>
</reference>
<evidence type="ECO:0000313" key="2">
    <source>
        <dbReference type="EMBL" id="QJH93851.1"/>
    </source>
</evidence>
<sequence length="60" mass="6777">MADFLTPPTNKMELDRFYQELCRQMNKKKPVIPSDSTAVDVAGIVADFNTLLANLRTAFE</sequence>
<name>A0A6H1ZLT6_9ZZZZ</name>
<proteinExistence type="predicted"/>